<evidence type="ECO:0000313" key="3">
    <source>
        <dbReference type="RefSeq" id="XP_034109536.1"/>
    </source>
</evidence>
<dbReference type="GeneID" id="117571482"/>
<dbReference type="Proteomes" id="UP000515160">
    <property type="component" value="Chromosome 3"/>
</dbReference>
<name>A0A6P8X0C6_DROAB</name>
<evidence type="ECO:0000313" key="2">
    <source>
        <dbReference type="Proteomes" id="UP000515160"/>
    </source>
</evidence>
<proteinExistence type="predicted"/>
<keyword evidence="1" id="KW-0472">Membrane</keyword>
<dbReference type="AlphaFoldDB" id="A0A6P8X0C6"/>
<keyword evidence="2" id="KW-1185">Reference proteome</keyword>
<organism evidence="2 3">
    <name type="scientific">Drosophila albomicans</name>
    <name type="common">Fruit fly</name>
    <dbReference type="NCBI Taxonomy" id="7291"/>
    <lineage>
        <taxon>Eukaryota</taxon>
        <taxon>Metazoa</taxon>
        <taxon>Ecdysozoa</taxon>
        <taxon>Arthropoda</taxon>
        <taxon>Hexapoda</taxon>
        <taxon>Insecta</taxon>
        <taxon>Pterygota</taxon>
        <taxon>Neoptera</taxon>
        <taxon>Endopterygota</taxon>
        <taxon>Diptera</taxon>
        <taxon>Brachycera</taxon>
        <taxon>Muscomorpha</taxon>
        <taxon>Ephydroidea</taxon>
        <taxon>Drosophilidae</taxon>
        <taxon>Drosophila</taxon>
    </lineage>
</organism>
<gene>
    <name evidence="3" type="primary">LOC117571482</name>
</gene>
<sequence length="454" mass="51764">MMCVFSSKIVIYSIISLGMISGQDYEEEQFGLKPLESYTEYKRDTRCKLLFLWPILTIIMLMLFVASFFFAIYASMMWKKLMWKNWQVQGRSNRRDDEYGDVLYGMSQINKIDQEVVKEANQNADPEVDLKGNRYIDALQKKIPQSKAITTDEQLLIDTENLNNLMRCLNIADNSVSDDLKTNNLIDEMLPMDNDIYAKEDDVSNIQEEDITYLSAEREHQNKEKSTLIQPNLIIINNIISNTDNTKALKITDGLMNYKDINKLVAQQIKSCAKSLTENKNTLQINELFVNKSLIQNSESDPEIVIKISNQSNYGQSVFSPEEDFSSGDSQENNSRKILKSSQSDGTFDIDLAINDNLSSTSSQIFRAPRYNNSSNDSKSSLSDNCLIDSDIFKIPEKTSEKSVDFIDIADEDFDPNTPEKREAENSPDEIVEVVLYDPDGNPVIVNFRVLSDV</sequence>
<dbReference type="RefSeq" id="XP_034109536.1">
    <property type="nucleotide sequence ID" value="XM_034253645.2"/>
</dbReference>
<keyword evidence="1" id="KW-1133">Transmembrane helix</keyword>
<keyword evidence="1" id="KW-0812">Transmembrane</keyword>
<evidence type="ECO:0000256" key="1">
    <source>
        <dbReference type="SAM" id="Phobius"/>
    </source>
</evidence>
<feature type="transmembrane region" description="Helical" evidence="1">
    <location>
        <begin position="51"/>
        <end position="74"/>
    </location>
</feature>
<protein>
    <submittedName>
        <fullName evidence="3">Uncharacterized protein LOC117571482</fullName>
    </submittedName>
</protein>
<reference evidence="3" key="1">
    <citation type="submission" date="2025-08" db="UniProtKB">
        <authorList>
            <consortium name="RefSeq"/>
        </authorList>
    </citation>
    <scope>IDENTIFICATION</scope>
    <source>
        <strain evidence="3">15112-1751.03</strain>
        <tissue evidence="3">Whole Adult</tissue>
    </source>
</reference>
<accession>A0A6P8X0C6</accession>